<keyword evidence="4" id="KW-1185">Reference proteome</keyword>
<gene>
    <name evidence="3" type="ORF">DEA37_0014202</name>
</gene>
<dbReference type="InterPro" id="IPR000719">
    <property type="entry name" value="Prot_kinase_dom"/>
</dbReference>
<dbReference type="PANTHER" id="PTHR22968">
    <property type="entry name" value="PROTEIN KINASE C, MU"/>
    <property type="match status" value="1"/>
</dbReference>
<protein>
    <recommendedName>
        <fullName evidence="2">Protein kinase domain-containing protein</fullName>
    </recommendedName>
</protein>
<organism evidence="3 4">
    <name type="scientific">Paragonimus westermani</name>
    <dbReference type="NCBI Taxonomy" id="34504"/>
    <lineage>
        <taxon>Eukaryota</taxon>
        <taxon>Metazoa</taxon>
        <taxon>Spiralia</taxon>
        <taxon>Lophotrochozoa</taxon>
        <taxon>Platyhelminthes</taxon>
        <taxon>Trematoda</taxon>
        <taxon>Digenea</taxon>
        <taxon>Plagiorchiida</taxon>
        <taxon>Troglotremata</taxon>
        <taxon>Troglotrematidae</taxon>
        <taxon>Paragonimus</taxon>
    </lineage>
</organism>
<dbReference type="Pfam" id="PF00069">
    <property type="entry name" value="Pkinase"/>
    <property type="match status" value="1"/>
</dbReference>
<evidence type="ECO:0000256" key="1">
    <source>
        <dbReference type="SAM" id="MobiDB-lite"/>
    </source>
</evidence>
<dbReference type="GO" id="GO:0035556">
    <property type="term" value="P:intracellular signal transduction"/>
    <property type="evidence" value="ECO:0007669"/>
    <property type="project" value="TreeGrafter"/>
</dbReference>
<proteinExistence type="predicted"/>
<feature type="domain" description="Protein kinase" evidence="2">
    <location>
        <begin position="1"/>
        <end position="96"/>
    </location>
</feature>
<evidence type="ECO:0000313" key="3">
    <source>
        <dbReference type="EMBL" id="KAA3676765.1"/>
    </source>
</evidence>
<dbReference type="PROSITE" id="PS50011">
    <property type="entry name" value="PROTEIN_KINASE_DOM"/>
    <property type="match status" value="1"/>
</dbReference>
<evidence type="ECO:0000259" key="2">
    <source>
        <dbReference type="PROSITE" id="PS50011"/>
    </source>
</evidence>
<dbReference type="GO" id="GO:0008270">
    <property type="term" value="F:zinc ion binding"/>
    <property type="evidence" value="ECO:0007669"/>
    <property type="project" value="UniProtKB-KW"/>
</dbReference>
<dbReference type="PANTHER" id="PTHR22968:SF24">
    <property type="entry name" value="SERINE_THREONINE-PROTEIN KINASE"/>
    <property type="match status" value="1"/>
</dbReference>
<dbReference type="GO" id="GO:0007200">
    <property type="term" value="P:phospholipase C-activating G protein-coupled receptor signaling pathway"/>
    <property type="evidence" value="ECO:0007669"/>
    <property type="project" value="TreeGrafter"/>
</dbReference>
<dbReference type="GO" id="GO:0005524">
    <property type="term" value="F:ATP binding"/>
    <property type="evidence" value="ECO:0007669"/>
    <property type="project" value="InterPro"/>
</dbReference>
<dbReference type="GO" id="GO:0005829">
    <property type="term" value="C:cytosol"/>
    <property type="evidence" value="ECO:0007669"/>
    <property type="project" value="TreeGrafter"/>
</dbReference>
<name>A0A5J4NMB5_9TREM</name>
<dbReference type="EMBL" id="QNGE01001820">
    <property type="protein sequence ID" value="KAA3676765.1"/>
    <property type="molecule type" value="Genomic_DNA"/>
</dbReference>
<dbReference type="Gene3D" id="1.10.510.10">
    <property type="entry name" value="Transferase(Phosphotransferase) domain 1"/>
    <property type="match status" value="1"/>
</dbReference>
<feature type="region of interest" description="Disordered" evidence="1">
    <location>
        <begin position="75"/>
        <end position="96"/>
    </location>
</feature>
<reference evidence="3 4" key="1">
    <citation type="journal article" date="2019" name="Gigascience">
        <title>Whole-genome sequence of the oriental lung fluke Paragonimus westermani.</title>
        <authorList>
            <person name="Oey H."/>
            <person name="Zakrzewski M."/>
            <person name="Narain K."/>
            <person name="Devi K.R."/>
            <person name="Agatsuma T."/>
            <person name="Nawaratna S."/>
            <person name="Gobert G.N."/>
            <person name="Jones M.K."/>
            <person name="Ragan M.A."/>
            <person name="McManus D.P."/>
            <person name="Krause L."/>
        </authorList>
    </citation>
    <scope>NUCLEOTIDE SEQUENCE [LARGE SCALE GENOMIC DNA]</scope>
    <source>
        <strain evidence="3 4">IND2009</strain>
    </source>
</reference>
<sequence>MEKLAGDMLEMILSSPKGRLTERVTKYLITQVLIALRYLHLRSIVHCDLKPENVLLSIPPHGAIPSLDIPEVSSVWRNHGDETSGKQPRVEGSTSS</sequence>
<dbReference type="Proteomes" id="UP000324629">
    <property type="component" value="Unassembled WGS sequence"/>
</dbReference>
<dbReference type="InterPro" id="IPR011009">
    <property type="entry name" value="Kinase-like_dom_sf"/>
</dbReference>
<dbReference type="PROSITE" id="PS00108">
    <property type="entry name" value="PROTEIN_KINASE_ST"/>
    <property type="match status" value="1"/>
</dbReference>
<comment type="caution">
    <text evidence="3">The sequence shown here is derived from an EMBL/GenBank/DDBJ whole genome shotgun (WGS) entry which is preliminary data.</text>
</comment>
<dbReference type="GO" id="GO:0004674">
    <property type="term" value="F:protein serine/threonine kinase activity"/>
    <property type="evidence" value="ECO:0007669"/>
    <property type="project" value="UniProtKB-KW"/>
</dbReference>
<accession>A0A5J4NMB5</accession>
<dbReference type="InterPro" id="IPR008271">
    <property type="entry name" value="Ser/Thr_kinase_AS"/>
</dbReference>
<dbReference type="SUPFAM" id="SSF56112">
    <property type="entry name" value="Protein kinase-like (PK-like)"/>
    <property type="match status" value="1"/>
</dbReference>
<dbReference type="AlphaFoldDB" id="A0A5J4NMB5"/>
<evidence type="ECO:0000313" key="4">
    <source>
        <dbReference type="Proteomes" id="UP000324629"/>
    </source>
</evidence>